<organism evidence="5 6">
    <name type="scientific">Thalassotalea eurytherma</name>
    <dbReference type="NCBI Taxonomy" id="1144278"/>
    <lineage>
        <taxon>Bacteria</taxon>
        <taxon>Pseudomonadati</taxon>
        <taxon>Pseudomonadota</taxon>
        <taxon>Gammaproteobacteria</taxon>
        <taxon>Alteromonadales</taxon>
        <taxon>Colwelliaceae</taxon>
        <taxon>Thalassotalea</taxon>
    </lineage>
</organism>
<dbReference type="InterPro" id="IPR004045">
    <property type="entry name" value="Glutathione_S-Trfase_N"/>
</dbReference>
<dbReference type="EMBL" id="BSSU01000005">
    <property type="protein sequence ID" value="GLX81676.1"/>
    <property type="molecule type" value="Genomic_DNA"/>
</dbReference>
<keyword evidence="2" id="KW-0963">Cytoplasm</keyword>
<dbReference type="SUPFAM" id="SSF47616">
    <property type="entry name" value="GST C-terminal domain-like"/>
    <property type="match status" value="1"/>
</dbReference>
<comment type="caution">
    <text evidence="5">The sequence shown here is derived from an EMBL/GenBank/DDBJ whole genome shotgun (WGS) entry which is preliminary data.</text>
</comment>
<dbReference type="Gene3D" id="3.40.30.10">
    <property type="entry name" value="Glutaredoxin"/>
    <property type="match status" value="1"/>
</dbReference>
<keyword evidence="6" id="KW-1185">Reference proteome</keyword>
<reference evidence="5 6" key="1">
    <citation type="submission" date="2023-03" db="EMBL/GenBank/DDBJ databases">
        <title>Draft genome sequence of Thalassotalea eurytherma JCM 18482T.</title>
        <authorList>
            <person name="Sawabe T."/>
        </authorList>
    </citation>
    <scope>NUCLEOTIDE SEQUENCE [LARGE SCALE GENOMIC DNA]</scope>
    <source>
        <strain evidence="5 6">JCM 18482</strain>
    </source>
</reference>
<evidence type="ECO:0000256" key="2">
    <source>
        <dbReference type="ARBA" id="ARBA00022490"/>
    </source>
</evidence>
<feature type="domain" description="GST C-terminal" evidence="4">
    <location>
        <begin position="84"/>
        <end position="214"/>
    </location>
</feature>
<accession>A0ABQ6H499</accession>
<dbReference type="PROSITE" id="PS50404">
    <property type="entry name" value="GST_NTER"/>
    <property type="match status" value="1"/>
</dbReference>
<gene>
    <name evidence="5" type="ORF">theurythT_11280</name>
</gene>
<evidence type="ECO:0000313" key="6">
    <source>
        <dbReference type="Proteomes" id="UP001157133"/>
    </source>
</evidence>
<dbReference type="SFLD" id="SFLDG00358">
    <property type="entry name" value="Main_(cytGST)"/>
    <property type="match status" value="1"/>
</dbReference>
<sequence length="214" mass="24028">MATILGVPASPYVRKAMLAHTVKQVPFEIKMVPPGSDDPTFREASPLGKIPAYQTDQGTLISDSSVIIAYLERVHPENALYPENSEKYGQALWLEEYADTKMAEATNALYFQRVVGPAFFDHTTDEERVEQVINELIPPVLDFLESKLISEHYFIGSAMSVADVAIGSNLMSLERAGYEIDREKWPKVSSFFTNFMALEAAQKQQATEDQIFNR</sequence>
<dbReference type="SUPFAM" id="SSF52833">
    <property type="entry name" value="Thioredoxin-like"/>
    <property type="match status" value="1"/>
</dbReference>
<evidence type="ECO:0000256" key="1">
    <source>
        <dbReference type="ARBA" id="ARBA00004496"/>
    </source>
</evidence>
<dbReference type="Proteomes" id="UP001157133">
    <property type="component" value="Unassembled WGS sequence"/>
</dbReference>
<feature type="domain" description="GST N-terminal" evidence="3">
    <location>
        <begin position="1"/>
        <end position="79"/>
    </location>
</feature>
<dbReference type="SFLD" id="SFLDS00019">
    <property type="entry name" value="Glutathione_Transferase_(cytos"/>
    <property type="match status" value="1"/>
</dbReference>
<dbReference type="InterPro" id="IPR010987">
    <property type="entry name" value="Glutathione-S-Trfase_C-like"/>
</dbReference>
<dbReference type="PANTHER" id="PTHR43917:SF8">
    <property type="entry name" value="GH16740P-RELATED"/>
    <property type="match status" value="1"/>
</dbReference>
<proteinExistence type="predicted"/>
<name>A0ABQ6H499_9GAMM</name>
<evidence type="ECO:0000259" key="3">
    <source>
        <dbReference type="PROSITE" id="PS50404"/>
    </source>
</evidence>
<dbReference type="InterPro" id="IPR004046">
    <property type="entry name" value="GST_C"/>
</dbReference>
<dbReference type="InterPro" id="IPR040079">
    <property type="entry name" value="Glutathione_S-Trfase"/>
</dbReference>
<dbReference type="Pfam" id="PF13417">
    <property type="entry name" value="GST_N_3"/>
    <property type="match status" value="1"/>
</dbReference>
<dbReference type="Pfam" id="PF00043">
    <property type="entry name" value="GST_C"/>
    <property type="match status" value="1"/>
</dbReference>
<dbReference type="InterPro" id="IPR036249">
    <property type="entry name" value="Thioredoxin-like_sf"/>
</dbReference>
<dbReference type="PROSITE" id="PS50405">
    <property type="entry name" value="GST_CTER"/>
    <property type="match status" value="1"/>
</dbReference>
<evidence type="ECO:0000313" key="5">
    <source>
        <dbReference type="EMBL" id="GLX81676.1"/>
    </source>
</evidence>
<dbReference type="InterPro" id="IPR051369">
    <property type="entry name" value="GST_Theta"/>
</dbReference>
<evidence type="ECO:0000259" key="4">
    <source>
        <dbReference type="PROSITE" id="PS50405"/>
    </source>
</evidence>
<protein>
    <submittedName>
        <fullName evidence="5">Glutathione S-transferase</fullName>
    </submittedName>
</protein>
<dbReference type="Gene3D" id="1.20.1050.10">
    <property type="match status" value="1"/>
</dbReference>
<dbReference type="InterPro" id="IPR036282">
    <property type="entry name" value="Glutathione-S-Trfase_C_sf"/>
</dbReference>
<dbReference type="PANTHER" id="PTHR43917">
    <property type="match status" value="1"/>
</dbReference>
<comment type="subcellular location">
    <subcellularLocation>
        <location evidence="1">Cytoplasm</location>
    </subcellularLocation>
</comment>
<dbReference type="RefSeq" id="WP_284207017.1">
    <property type="nucleotide sequence ID" value="NZ_BSSU01000005.1"/>
</dbReference>